<dbReference type="Gene3D" id="1.20.5.510">
    <property type="entry name" value="Single helix bin"/>
    <property type="match status" value="1"/>
</dbReference>
<proteinExistence type="predicted"/>
<keyword evidence="2" id="KW-1133">Transmembrane helix</keyword>
<feature type="chain" id="PRO_5042294597" description="Peptidase A1 domain-containing protein" evidence="3">
    <location>
        <begin position="20"/>
        <end position="520"/>
    </location>
</feature>
<dbReference type="EMBL" id="CP086716">
    <property type="protein sequence ID" value="WOO80223.1"/>
    <property type="molecule type" value="Genomic_DNA"/>
</dbReference>
<dbReference type="AlphaFoldDB" id="A0AAF0Y4M7"/>
<name>A0AAF0Y4M7_9TREE</name>
<evidence type="ECO:0000256" key="1">
    <source>
        <dbReference type="SAM" id="MobiDB-lite"/>
    </source>
</evidence>
<keyword evidence="2" id="KW-0812">Transmembrane</keyword>
<reference evidence="4" key="1">
    <citation type="submission" date="2023-10" db="EMBL/GenBank/DDBJ databases">
        <authorList>
            <person name="Noh H."/>
        </authorList>
    </citation>
    <scope>NUCLEOTIDE SEQUENCE</scope>
    <source>
        <strain evidence="4">DUCC4014</strain>
    </source>
</reference>
<feature type="compositionally biased region" description="Low complexity" evidence="1">
    <location>
        <begin position="441"/>
        <end position="477"/>
    </location>
</feature>
<evidence type="ECO:0000313" key="4">
    <source>
        <dbReference type="EMBL" id="WOO80223.1"/>
    </source>
</evidence>
<evidence type="ECO:0000313" key="5">
    <source>
        <dbReference type="Proteomes" id="UP000827549"/>
    </source>
</evidence>
<dbReference type="RefSeq" id="XP_062626255.1">
    <property type="nucleotide sequence ID" value="XM_062770271.1"/>
</dbReference>
<accession>A0AAF0Y4M7</accession>
<dbReference type="Proteomes" id="UP000827549">
    <property type="component" value="Chromosome 3"/>
</dbReference>
<sequence length="520" mass="54453">MAALTLALVAMARLATTAAYEPNLFFDYDLGDTSCMYRYWPDYRDPPLVNVTMWDTVFSDTPSGSYEPGMVGKGSAAHIGSRPNEYFSFGSQAVLNFVGHGFKVTGSTNGSWSPVLVGSSRSVPIKLMLNGVQQQVSQPADNVLFQSTNVTFGWVSAIMSGPYLNVFVLNRTTIMTGIVAEADRTDIGSVPTRIERIVQNGAINSFFTKRGSWSVVDSIGGVGGQDKISFPHVVGSGDAQLTATLPRNVSFLVINGTTGPNYNEAFINVSPAPPMTPRSFSHTGTKDKWVAESIFHVTPLDPRLIYTLTLAPGANSTVAFSSIEMYSGVGTGNSASAFDELGTTAKNPVSKGAIAGGVVGGVLGLALLAALGFWLFRWYQRRTAPLRFERADDAQATPFIASPRQDSGTQPLFQSAAADKAALRPPQQVYAQPDFAASGSAAGPSWAAGSSSQSLTAVSPGASAPSATSPSVAGAAPADHDRMAEYKAQILTASTGRSSPSASEQSPIAPGGLPPGAAQR</sequence>
<keyword evidence="5" id="KW-1185">Reference proteome</keyword>
<evidence type="ECO:0000256" key="2">
    <source>
        <dbReference type="SAM" id="Phobius"/>
    </source>
</evidence>
<organism evidence="4 5">
    <name type="scientific">Vanrija pseudolonga</name>
    <dbReference type="NCBI Taxonomy" id="143232"/>
    <lineage>
        <taxon>Eukaryota</taxon>
        <taxon>Fungi</taxon>
        <taxon>Dikarya</taxon>
        <taxon>Basidiomycota</taxon>
        <taxon>Agaricomycotina</taxon>
        <taxon>Tremellomycetes</taxon>
        <taxon>Trichosporonales</taxon>
        <taxon>Trichosporonaceae</taxon>
        <taxon>Vanrija</taxon>
    </lineage>
</organism>
<keyword evidence="3" id="KW-0732">Signal</keyword>
<feature type="transmembrane region" description="Helical" evidence="2">
    <location>
        <begin position="353"/>
        <end position="376"/>
    </location>
</feature>
<gene>
    <name evidence="4" type="ORF">LOC62_03G003735</name>
</gene>
<keyword evidence="2" id="KW-0472">Membrane</keyword>
<feature type="compositionally biased region" description="Low complexity" evidence="1">
    <location>
        <begin position="509"/>
        <end position="520"/>
    </location>
</feature>
<protein>
    <recommendedName>
        <fullName evidence="6">Peptidase A1 domain-containing protein</fullName>
    </recommendedName>
</protein>
<dbReference type="GeneID" id="87806976"/>
<evidence type="ECO:0000256" key="3">
    <source>
        <dbReference type="SAM" id="SignalP"/>
    </source>
</evidence>
<feature type="region of interest" description="Disordered" evidence="1">
    <location>
        <begin position="441"/>
        <end position="520"/>
    </location>
</feature>
<evidence type="ECO:0008006" key="6">
    <source>
        <dbReference type="Google" id="ProtNLM"/>
    </source>
</evidence>
<feature type="signal peptide" evidence="3">
    <location>
        <begin position="1"/>
        <end position="19"/>
    </location>
</feature>
<feature type="compositionally biased region" description="Polar residues" evidence="1">
    <location>
        <begin position="491"/>
        <end position="506"/>
    </location>
</feature>